<dbReference type="AlphaFoldDB" id="A0AAA9TIE8"/>
<keyword evidence="3 5" id="KW-0862">Zinc</keyword>
<dbReference type="PANTHER" id="PTHR45787:SF2">
    <property type="entry name" value="RHOMBOTIN-1"/>
    <property type="match status" value="1"/>
</dbReference>
<evidence type="ECO:0000313" key="8">
    <source>
        <dbReference type="Proteomes" id="UP000009136"/>
    </source>
</evidence>
<protein>
    <submittedName>
        <fullName evidence="7">LIM domain only 1</fullName>
    </submittedName>
</protein>
<dbReference type="FunFam" id="2.10.110.10:FF:000015">
    <property type="entry name" value="LIM domain only 3"/>
    <property type="match status" value="1"/>
</dbReference>
<keyword evidence="8" id="KW-1185">Reference proteome</keyword>
<evidence type="ECO:0000256" key="1">
    <source>
        <dbReference type="ARBA" id="ARBA00022723"/>
    </source>
</evidence>
<feature type="domain" description="LIM zinc-binding" evidence="6">
    <location>
        <begin position="128"/>
        <end position="190"/>
    </location>
</feature>
<dbReference type="SUPFAM" id="SSF57716">
    <property type="entry name" value="Glucocorticoid receptor-like (DNA-binding domain)"/>
    <property type="match status" value="3"/>
</dbReference>
<dbReference type="Gene3D" id="2.10.110.10">
    <property type="entry name" value="Cysteine Rich Protein"/>
    <property type="match status" value="2"/>
</dbReference>
<evidence type="ECO:0000259" key="6">
    <source>
        <dbReference type="PROSITE" id="PS50023"/>
    </source>
</evidence>
<evidence type="ECO:0000256" key="3">
    <source>
        <dbReference type="ARBA" id="ARBA00022833"/>
    </source>
</evidence>
<keyword evidence="1 5" id="KW-0479">Metal-binding</keyword>
<dbReference type="GO" id="GO:0000122">
    <property type="term" value="P:negative regulation of transcription by RNA polymerase II"/>
    <property type="evidence" value="ECO:0007669"/>
    <property type="project" value="Ensembl"/>
</dbReference>
<dbReference type="GeneTree" id="ENSGT00940000153908"/>
<feature type="domain" description="LIM zinc-binding" evidence="6">
    <location>
        <begin position="64"/>
        <end position="126"/>
    </location>
</feature>
<dbReference type="GO" id="GO:0005634">
    <property type="term" value="C:nucleus"/>
    <property type="evidence" value="ECO:0007669"/>
    <property type="project" value="Ensembl"/>
</dbReference>
<dbReference type="PROSITE" id="PS50023">
    <property type="entry name" value="LIM_DOMAIN_2"/>
    <property type="match status" value="2"/>
</dbReference>
<dbReference type="CDD" id="cd09388">
    <property type="entry name" value="LIM1_LMO1_LMO3"/>
    <property type="match status" value="1"/>
</dbReference>
<keyword evidence="4 5" id="KW-0440">LIM domain</keyword>
<evidence type="ECO:0000256" key="4">
    <source>
        <dbReference type="ARBA" id="ARBA00023038"/>
    </source>
</evidence>
<dbReference type="PROSITE" id="PS00478">
    <property type="entry name" value="LIM_DOMAIN_1"/>
    <property type="match status" value="1"/>
</dbReference>
<organism evidence="7 8">
    <name type="scientific">Bos taurus</name>
    <name type="common">Bovine</name>
    <dbReference type="NCBI Taxonomy" id="9913"/>
    <lineage>
        <taxon>Eukaryota</taxon>
        <taxon>Metazoa</taxon>
        <taxon>Chordata</taxon>
        <taxon>Craniata</taxon>
        <taxon>Vertebrata</taxon>
        <taxon>Euteleostomi</taxon>
        <taxon>Mammalia</taxon>
        <taxon>Eutheria</taxon>
        <taxon>Laurasiatheria</taxon>
        <taxon>Artiodactyla</taxon>
        <taxon>Ruminantia</taxon>
        <taxon>Pecora</taxon>
        <taxon>Bovidae</taxon>
        <taxon>Bovinae</taxon>
        <taxon>Bos</taxon>
    </lineage>
</organism>
<sequence length="198" mass="22680">MPKLYHAWRRDSWWKAVGVRPRPGERHHPIDVAVSFFRLPGSGEVEIPGESVPMLSVQPKGKQKGCAGCNRKIKDRYLLKALDQYWHEDCLKCACCDCRLGEVGSTLYTKANLILCRRDYLRLFGTTGNCAACSKLIPAFEMVMRARDNVYHLDCFACQLCNQRFCVGDKFFLKNNMILCQMDYEEGQLNGTFDSHVQ</sequence>
<dbReference type="FunFam" id="2.10.110.10:FF:000016">
    <property type="entry name" value="LIM domain only 3"/>
    <property type="match status" value="1"/>
</dbReference>
<dbReference type="Pfam" id="PF00412">
    <property type="entry name" value="LIM"/>
    <property type="match status" value="2"/>
</dbReference>
<keyword evidence="2" id="KW-0677">Repeat</keyword>
<dbReference type="PANTHER" id="PTHR45787">
    <property type="entry name" value="LD11652P"/>
    <property type="match status" value="1"/>
</dbReference>
<dbReference type="GO" id="GO:0045944">
    <property type="term" value="P:positive regulation of transcription by RNA polymerase II"/>
    <property type="evidence" value="ECO:0007669"/>
    <property type="project" value="Ensembl"/>
</dbReference>
<dbReference type="GO" id="GO:0046872">
    <property type="term" value="F:metal ion binding"/>
    <property type="evidence" value="ECO:0007669"/>
    <property type="project" value="UniProtKB-KW"/>
</dbReference>
<reference evidence="7" key="2">
    <citation type="submission" date="2025-08" db="UniProtKB">
        <authorList>
            <consortium name="Ensembl"/>
        </authorList>
    </citation>
    <scope>IDENTIFICATION</scope>
    <source>
        <strain evidence="7">Hereford</strain>
    </source>
</reference>
<evidence type="ECO:0000313" key="7">
    <source>
        <dbReference type="Ensembl" id="ENSBTAP00000095995.1"/>
    </source>
</evidence>
<evidence type="ECO:0000256" key="5">
    <source>
        <dbReference type="PROSITE-ProRule" id="PRU00125"/>
    </source>
</evidence>
<proteinExistence type="predicted"/>
<dbReference type="GO" id="GO:0046013">
    <property type="term" value="P:regulation of T cell homeostatic proliferation"/>
    <property type="evidence" value="ECO:0007669"/>
    <property type="project" value="Ensembl"/>
</dbReference>
<reference evidence="7" key="1">
    <citation type="submission" date="2018-03" db="EMBL/GenBank/DDBJ databases">
        <title>ARS-UCD1.2.</title>
        <authorList>
            <person name="Rosen B.D."/>
            <person name="Bickhart D.M."/>
            <person name="Koren S."/>
            <person name="Schnabel R.D."/>
            <person name="Hall R."/>
            <person name="Zimin A."/>
            <person name="Dreischer C."/>
            <person name="Schultheiss S."/>
            <person name="Schroeder S.G."/>
            <person name="Elsik C.G."/>
            <person name="Couldrey C."/>
            <person name="Liu G.E."/>
            <person name="Van Tassell C.P."/>
            <person name="Phillippy A.M."/>
            <person name="Smith T.P.L."/>
            <person name="Medrano J.F."/>
        </authorList>
    </citation>
    <scope>NUCLEOTIDE SEQUENCE [LARGE SCALE GENOMIC DNA]</scope>
    <source>
        <strain evidence="7">Hereford</strain>
    </source>
</reference>
<dbReference type="SMART" id="SM00132">
    <property type="entry name" value="LIM"/>
    <property type="match status" value="2"/>
</dbReference>
<name>A0AAA9TIE8_BOVIN</name>
<dbReference type="CDD" id="cd09389">
    <property type="entry name" value="LIM2_LMO1_LMO3"/>
    <property type="match status" value="1"/>
</dbReference>
<dbReference type="Proteomes" id="UP000009136">
    <property type="component" value="Chromosome 15"/>
</dbReference>
<reference evidence="7" key="3">
    <citation type="submission" date="2025-09" db="UniProtKB">
        <authorList>
            <consortium name="Ensembl"/>
        </authorList>
    </citation>
    <scope>IDENTIFICATION</scope>
    <source>
        <strain evidence="7">Hereford</strain>
    </source>
</reference>
<dbReference type="InterPro" id="IPR001781">
    <property type="entry name" value="Znf_LIM"/>
</dbReference>
<accession>A0AAA9TIE8</accession>
<evidence type="ECO:0000256" key="2">
    <source>
        <dbReference type="ARBA" id="ARBA00022737"/>
    </source>
</evidence>
<dbReference type="Ensembl" id="ENSBTAT00000110151.1">
    <property type="protein sequence ID" value="ENSBTAP00000095995.1"/>
    <property type="gene ID" value="ENSBTAG00000016320.7"/>
</dbReference>
<dbReference type="InterPro" id="IPR050945">
    <property type="entry name" value="LMO_RBTN_TF"/>
</dbReference>
<gene>
    <name evidence="7" type="primary">LMO1</name>
</gene>